<proteinExistence type="predicted"/>
<protein>
    <submittedName>
        <fullName evidence="1">Uncharacterized protein</fullName>
    </submittedName>
</protein>
<dbReference type="AlphaFoldDB" id="A0A6J4KEA7"/>
<accession>A0A6J4KEA7</accession>
<dbReference type="EMBL" id="CADCUA010000070">
    <property type="protein sequence ID" value="CAA9303365.1"/>
    <property type="molecule type" value="Genomic_DNA"/>
</dbReference>
<evidence type="ECO:0000313" key="1">
    <source>
        <dbReference type="EMBL" id="CAA9303365.1"/>
    </source>
</evidence>
<feature type="non-terminal residue" evidence="1">
    <location>
        <position position="87"/>
    </location>
</feature>
<feature type="non-terminal residue" evidence="1">
    <location>
        <position position="1"/>
    </location>
</feature>
<reference evidence="1" key="1">
    <citation type="submission" date="2020-02" db="EMBL/GenBank/DDBJ databases">
        <authorList>
            <person name="Meier V. D."/>
        </authorList>
    </citation>
    <scope>NUCLEOTIDE SEQUENCE</scope>
    <source>
        <strain evidence="1">AVDCRST_MAG71</strain>
    </source>
</reference>
<name>A0A6J4KEA7_9GAMM</name>
<gene>
    <name evidence="1" type="ORF">AVDCRST_MAG71-236</name>
</gene>
<sequence>GRMDLCAVCTDRRDVRGAAADGRPPRRFAHAVLERAVLRLSRDHQCTGRGRCAARHHAGLGLRHDAPGQLADRRVAAAVRPDRGGEI</sequence>
<organism evidence="1">
    <name type="scientific">uncultured Lysobacter sp</name>
    <dbReference type="NCBI Taxonomy" id="271060"/>
    <lineage>
        <taxon>Bacteria</taxon>
        <taxon>Pseudomonadati</taxon>
        <taxon>Pseudomonadota</taxon>
        <taxon>Gammaproteobacteria</taxon>
        <taxon>Lysobacterales</taxon>
        <taxon>Lysobacteraceae</taxon>
        <taxon>Lysobacter</taxon>
        <taxon>environmental samples</taxon>
    </lineage>
</organism>